<dbReference type="PANTHER" id="PTHR47526">
    <property type="entry name" value="ATP-DEPENDENT DNA HELICASE"/>
    <property type="match status" value="1"/>
</dbReference>
<sequence length="460" mass="52192">MIGGGLRDGRGVRKLSEYATQLPQEEKKRYLNKIAPLSYTDPYTATLRKDYNYPTTVTVGHAVKYILDCSTTKKFNNARSVEAYKKFEAGFVNGVEGGRINDLHLVRAKISHSMRLHEKPLTVWVVVEKDGNVQSAHCDCVAGLGETCSHVSTLLYALANLHHMTTCQKLTVTQLPAYWARPAKRFKDDLYRAIKDIDYGFKISHFADIEIHSSESDFMDFVSLLADDDDEPVLRRKFCKANALCRDCRSSQIPNEIMFNSNILLSRLHSLTLETLGAERIAEEARNVNLVLTDEEVNEIENLTRKQAKCELWGWVRIGRITASIFLECIHARTDSVPAKMSLLKKICHPDFSEINSAAVRYGKANETKASLVVQKLLEGHQNVRFDECGIFVDKTRPYLAATPDLIMRCDCCGIVCIEIKCPFRLAKKSQLNKDLKITDLDFIDGNDGTLKEQHKYFWQ</sequence>
<dbReference type="GO" id="GO:0008270">
    <property type="term" value="F:zinc ion binding"/>
    <property type="evidence" value="ECO:0007669"/>
    <property type="project" value="UniProtKB-KW"/>
</dbReference>
<dbReference type="InParanoid" id="B0X354"/>
<proteinExistence type="predicted"/>
<keyword evidence="2" id="KW-0255">Endonuclease</keyword>
<dbReference type="InterPro" id="IPR011335">
    <property type="entry name" value="Restrct_endonuc-II-like"/>
</dbReference>
<dbReference type="CDD" id="cd22343">
    <property type="entry name" value="PDDEXK_lambda_exonuclease-like"/>
    <property type="match status" value="1"/>
</dbReference>
<evidence type="ECO:0000256" key="5">
    <source>
        <dbReference type="PROSITE-ProRule" id="PRU00325"/>
    </source>
</evidence>
<evidence type="ECO:0000313" key="7">
    <source>
        <dbReference type="EMBL" id="EDS39556.1"/>
    </source>
</evidence>
<dbReference type="InterPro" id="IPR011604">
    <property type="entry name" value="PDDEXK-like_dom_sf"/>
</dbReference>
<keyword evidence="5" id="KW-0862">Zinc</keyword>
<dbReference type="HOGENOM" id="CLU_033580_1_1_1"/>
<dbReference type="Pfam" id="PF01771">
    <property type="entry name" value="Viral_alk_exo"/>
    <property type="match status" value="1"/>
</dbReference>
<feature type="non-terminal residue" evidence="7">
    <location>
        <position position="460"/>
    </location>
</feature>
<name>B0X354_CULQU</name>
<dbReference type="PANTHER" id="PTHR47526:SF3">
    <property type="entry name" value="PHD-TYPE DOMAIN-CONTAINING PROTEIN"/>
    <property type="match status" value="1"/>
</dbReference>
<reference evidence="7" key="1">
    <citation type="submission" date="2007-03" db="EMBL/GenBank/DDBJ databases">
        <title>Annotation of Culex pipiens quinquefasciatus.</title>
        <authorList>
            <consortium name="The Broad Institute Genome Sequencing Platform"/>
            <person name="Atkinson P.W."/>
            <person name="Hemingway J."/>
            <person name="Christensen B.M."/>
            <person name="Higgs S."/>
            <person name="Kodira C."/>
            <person name="Hannick L."/>
            <person name="Megy K."/>
            <person name="O'Leary S."/>
            <person name="Pearson M."/>
            <person name="Haas B.J."/>
            <person name="Mauceli E."/>
            <person name="Wortman J.R."/>
            <person name="Lee N.H."/>
            <person name="Guigo R."/>
            <person name="Stanke M."/>
            <person name="Alvarado L."/>
            <person name="Amedeo P."/>
            <person name="Antoine C.H."/>
            <person name="Arensburger P."/>
            <person name="Bidwell S.L."/>
            <person name="Crawford M."/>
            <person name="Camaro F."/>
            <person name="Devon K."/>
            <person name="Engels R."/>
            <person name="Hammond M."/>
            <person name="Howarth C."/>
            <person name="Koehrsen M."/>
            <person name="Lawson D."/>
            <person name="Montgomery P."/>
            <person name="Nene V."/>
            <person name="Nusbaum C."/>
            <person name="Puiu D."/>
            <person name="Romero-Severson J."/>
            <person name="Severson D.W."/>
            <person name="Shumway M."/>
            <person name="Sisk P."/>
            <person name="Stolte C."/>
            <person name="Zeng Q."/>
            <person name="Eisenstadt E."/>
            <person name="Fraser-Liggett C."/>
            <person name="Strausberg R."/>
            <person name="Galagan J."/>
            <person name="Birren B."/>
            <person name="Collins F.H."/>
        </authorList>
    </citation>
    <scope>NUCLEOTIDE SEQUENCE [LARGE SCALE GENOMIC DNA]</scope>
    <source>
        <strain evidence="7">JHB</strain>
    </source>
</reference>
<protein>
    <submittedName>
        <fullName evidence="7">Predicted protein</fullName>
    </submittedName>
</protein>
<keyword evidence="3" id="KW-0378">Hydrolase</keyword>
<dbReference type="GO" id="GO:0004519">
    <property type="term" value="F:endonuclease activity"/>
    <property type="evidence" value="ECO:0007669"/>
    <property type="project" value="UniProtKB-KW"/>
</dbReference>
<dbReference type="VEuPathDB" id="VectorBase:CPIJ014093"/>
<dbReference type="SUPFAM" id="SSF52980">
    <property type="entry name" value="Restriction endonuclease-like"/>
    <property type="match status" value="1"/>
</dbReference>
<keyword evidence="5" id="KW-0863">Zinc-finger</keyword>
<dbReference type="Gene3D" id="3.90.320.10">
    <property type="match status" value="1"/>
</dbReference>
<gene>
    <name evidence="7" type="ORF">CpipJ_CPIJ014093</name>
</gene>
<evidence type="ECO:0000256" key="2">
    <source>
        <dbReference type="ARBA" id="ARBA00022759"/>
    </source>
</evidence>
<dbReference type="AlphaFoldDB" id="B0X354"/>
<dbReference type="GO" id="GO:0004527">
    <property type="term" value="F:exonuclease activity"/>
    <property type="evidence" value="ECO:0007669"/>
    <property type="project" value="UniProtKB-KW"/>
</dbReference>
<keyword evidence="5" id="KW-0479">Metal-binding</keyword>
<dbReference type="PROSITE" id="PS50966">
    <property type="entry name" value="ZF_SWIM"/>
    <property type="match status" value="1"/>
</dbReference>
<dbReference type="OrthoDB" id="6757988at2759"/>
<dbReference type="eggNOG" id="ENOG502S0S7">
    <property type="taxonomic scope" value="Eukaryota"/>
</dbReference>
<feature type="domain" description="SWIM-type" evidence="6">
    <location>
        <begin position="123"/>
        <end position="159"/>
    </location>
</feature>
<organism>
    <name type="scientific">Culex quinquefasciatus</name>
    <name type="common">Southern house mosquito</name>
    <name type="synonym">Culex pungens</name>
    <dbReference type="NCBI Taxonomy" id="7176"/>
    <lineage>
        <taxon>Eukaryota</taxon>
        <taxon>Metazoa</taxon>
        <taxon>Ecdysozoa</taxon>
        <taxon>Arthropoda</taxon>
        <taxon>Hexapoda</taxon>
        <taxon>Insecta</taxon>
        <taxon>Pterygota</taxon>
        <taxon>Neoptera</taxon>
        <taxon>Endopterygota</taxon>
        <taxon>Diptera</taxon>
        <taxon>Nematocera</taxon>
        <taxon>Culicoidea</taxon>
        <taxon>Culicidae</taxon>
        <taxon>Culicinae</taxon>
        <taxon>Culicini</taxon>
        <taxon>Culex</taxon>
        <taxon>Culex</taxon>
    </lineage>
</organism>
<dbReference type="VEuPathDB" id="VectorBase:CQUJHB009243"/>
<dbReference type="InterPro" id="IPR007527">
    <property type="entry name" value="Znf_SWIM"/>
</dbReference>
<evidence type="ECO:0000259" key="6">
    <source>
        <dbReference type="PROSITE" id="PS50966"/>
    </source>
</evidence>
<evidence type="ECO:0000256" key="1">
    <source>
        <dbReference type="ARBA" id="ARBA00022722"/>
    </source>
</evidence>
<evidence type="ECO:0000256" key="4">
    <source>
        <dbReference type="ARBA" id="ARBA00022839"/>
    </source>
</evidence>
<dbReference type="GO" id="GO:0006281">
    <property type="term" value="P:DNA repair"/>
    <property type="evidence" value="ECO:0007669"/>
    <property type="project" value="UniProtKB-ARBA"/>
</dbReference>
<keyword evidence="4" id="KW-0269">Exonuclease</keyword>
<dbReference type="EMBL" id="DS232308">
    <property type="protein sequence ID" value="EDS39556.1"/>
    <property type="molecule type" value="Genomic_DNA"/>
</dbReference>
<keyword evidence="1" id="KW-0540">Nuclease</keyword>
<evidence type="ECO:0000256" key="3">
    <source>
        <dbReference type="ARBA" id="ARBA00022801"/>
    </source>
</evidence>
<dbReference type="InterPro" id="IPR034720">
    <property type="entry name" value="Viral_alk_exo"/>
</dbReference>
<accession>B0X354</accession>
<dbReference type="KEGG" id="cqu:CpipJ_CPIJ014093"/>